<keyword evidence="2" id="KW-1185">Reference proteome</keyword>
<dbReference type="EMBL" id="JBJNUY010000064">
    <property type="protein sequence ID" value="MFL9002857.1"/>
    <property type="molecule type" value="Genomic_DNA"/>
</dbReference>
<proteinExistence type="predicted"/>
<feature type="non-terminal residue" evidence="1">
    <location>
        <position position="1"/>
    </location>
</feature>
<gene>
    <name evidence="1" type="ORF">ACJ8NA_30020</name>
</gene>
<evidence type="ECO:0000313" key="1">
    <source>
        <dbReference type="EMBL" id="MFL9002857.1"/>
    </source>
</evidence>
<sequence length="48" mass="5305">DDAFARLPTGDVYLQGNAIAPPMRVEPPLFVRRPKSRARIEALASRQG</sequence>
<comment type="caution">
    <text evidence="1">The sequence shown here is derived from an EMBL/GenBank/DDBJ whole genome shotgun (WGS) entry which is preliminary data.</text>
</comment>
<organism evidence="1 2">
    <name type="scientific">Pseudomonas azerbaijanorientalis</name>
    <dbReference type="NCBI Taxonomy" id="2842350"/>
    <lineage>
        <taxon>Bacteria</taxon>
        <taxon>Pseudomonadati</taxon>
        <taxon>Pseudomonadota</taxon>
        <taxon>Gammaproteobacteria</taxon>
        <taxon>Pseudomonadales</taxon>
        <taxon>Pseudomonadaceae</taxon>
        <taxon>Pseudomonas</taxon>
    </lineage>
</organism>
<evidence type="ECO:0000313" key="2">
    <source>
        <dbReference type="Proteomes" id="UP001628646"/>
    </source>
</evidence>
<accession>A0ABW8WD48</accession>
<name>A0ABW8WD48_9PSED</name>
<protein>
    <submittedName>
        <fullName evidence="1">EAL domain-containing protein</fullName>
    </submittedName>
</protein>
<reference evidence="1 2" key="1">
    <citation type="submission" date="2024-12" db="EMBL/GenBank/DDBJ databases">
        <title>Pseudomonas species isolated from Lotus nodules promote plant growth.</title>
        <authorList>
            <person name="Yu Y.-H."/>
            <person name="Kurtenbach J."/>
            <person name="Crosbie D."/>
            <person name="Brachmann A."/>
            <person name="Marin M."/>
        </authorList>
    </citation>
    <scope>NUCLEOTIDE SEQUENCE [LARGE SCALE GENOMIC DNA]</scope>
    <source>
        <strain evidence="1 2">PLb11B</strain>
    </source>
</reference>
<dbReference type="Proteomes" id="UP001628646">
    <property type="component" value="Unassembled WGS sequence"/>
</dbReference>